<dbReference type="InterPro" id="IPR052042">
    <property type="entry name" value="Tail_sheath_structural"/>
</dbReference>
<evidence type="ECO:0000313" key="3">
    <source>
        <dbReference type="EMBL" id="GGL14705.1"/>
    </source>
</evidence>
<proteinExistence type="inferred from homology"/>
<feature type="domain" description="Tail sheath protein C-terminal" evidence="2">
    <location>
        <begin position="572"/>
        <end position="671"/>
    </location>
</feature>
<evidence type="ECO:0000313" key="4">
    <source>
        <dbReference type="Proteomes" id="UP000638263"/>
    </source>
</evidence>
<dbReference type="AlphaFoldDB" id="A0A917RMG9"/>
<accession>A0A917RMG9</accession>
<comment type="caution">
    <text evidence="3">The sequence shown here is derived from an EMBL/GenBank/DDBJ whole genome shotgun (WGS) entry which is preliminary data.</text>
</comment>
<comment type="similarity">
    <text evidence="1">Belongs to the myoviridae tail sheath protein family.</text>
</comment>
<dbReference type="Proteomes" id="UP000638263">
    <property type="component" value="Unassembled WGS sequence"/>
</dbReference>
<protein>
    <recommendedName>
        <fullName evidence="2">Tail sheath protein C-terminal domain-containing protein</fullName>
    </recommendedName>
</protein>
<name>A0A917RMG9_9NOCA</name>
<keyword evidence="4" id="KW-1185">Reference proteome</keyword>
<evidence type="ECO:0000259" key="2">
    <source>
        <dbReference type="Pfam" id="PF17482"/>
    </source>
</evidence>
<dbReference type="RefSeq" id="WP_058856624.1">
    <property type="nucleotide sequence ID" value="NZ_BMMH01000005.1"/>
</dbReference>
<organism evidence="3 4">
    <name type="scientific">Nocardia jinanensis</name>
    <dbReference type="NCBI Taxonomy" id="382504"/>
    <lineage>
        <taxon>Bacteria</taxon>
        <taxon>Bacillati</taxon>
        <taxon>Actinomycetota</taxon>
        <taxon>Actinomycetes</taxon>
        <taxon>Mycobacteriales</taxon>
        <taxon>Nocardiaceae</taxon>
        <taxon>Nocardia</taxon>
    </lineage>
</organism>
<dbReference type="PANTHER" id="PTHR35861:SF1">
    <property type="entry name" value="PHAGE TAIL SHEATH PROTEIN"/>
    <property type="match status" value="1"/>
</dbReference>
<gene>
    <name evidence="3" type="ORF">GCM10011588_31540</name>
</gene>
<dbReference type="PANTHER" id="PTHR35861">
    <property type="match status" value="1"/>
</dbReference>
<dbReference type="InterPro" id="IPR020287">
    <property type="entry name" value="Tail_sheath_C"/>
</dbReference>
<reference evidence="3" key="2">
    <citation type="submission" date="2020-09" db="EMBL/GenBank/DDBJ databases">
        <authorList>
            <person name="Sun Q."/>
            <person name="Zhou Y."/>
        </authorList>
    </citation>
    <scope>NUCLEOTIDE SEQUENCE</scope>
    <source>
        <strain evidence="3">CGMCC 4.3508</strain>
    </source>
</reference>
<dbReference type="EMBL" id="BMMH01000005">
    <property type="protein sequence ID" value="GGL14705.1"/>
    <property type="molecule type" value="Genomic_DNA"/>
</dbReference>
<sequence length="692" mass="72768">MALFAAAGARPPGVLVQVADPPPPVEPVRIDVPAFVCVCERGPVDQPVRLGSWAQFRLVFGGFIANGFGAYAVKAFFEQGGRVCWVIRVVAPEVTTTAQAPQPDDRTWTRVASVAGFVVGAAATVRQQDTAHTYLVTAVDPTASTLTWDRPLHPSFVRTKPMTVSTGAGFAAARLRAAGGAPALDVVAASPGSWGNALEVVASPGRRTVTVSRAGEPGSSRATPVVSTAGFAVGDVVWVGQGAGSVVSETRIVQRIDPADRIVCWTSPLPAALDLTAPIILETERTSLTVLEHGRVVEIWPDLSMRPEHPRFAPAVVAGSTRVQVRAPGLTAARPVRTSLRGGRDGTAALTVADLVGDEILGDGRGAAALLGFEEPAVLAVPDLVGTRTPPALFAPPPPADPCDPCAEPISVPPPLDAVAVDAGAAFDAEQVVAAQCALVESCERNTERIALLDPPTADSPAELGALRAWAARFSSSYAVAVVPWPTVLDPRTAGQIRRIPACGHLAGMIARTDALSGPWLGPANRTLAWAHGVDLSFTDEQHALANHDGMLVLRALPGRGLVPMGGRTLSVDTSWTFLTVRRTMIYLRRALRVHLAWSVFEPNDTLLAKTVESVVATLMEQVWEAGGLAGAGAQDSYLLRVEPGPARIGQLELVLGVALSRPAEFLTLRVSRTDNRLDIAELPEPVRAEKI</sequence>
<reference evidence="3" key="1">
    <citation type="journal article" date="2014" name="Int. J. Syst. Evol. Microbiol.">
        <title>Complete genome sequence of Corynebacterium casei LMG S-19264T (=DSM 44701T), isolated from a smear-ripened cheese.</title>
        <authorList>
            <consortium name="US DOE Joint Genome Institute (JGI-PGF)"/>
            <person name="Walter F."/>
            <person name="Albersmeier A."/>
            <person name="Kalinowski J."/>
            <person name="Ruckert C."/>
        </authorList>
    </citation>
    <scope>NUCLEOTIDE SEQUENCE</scope>
    <source>
        <strain evidence="3">CGMCC 4.3508</strain>
    </source>
</reference>
<dbReference type="Pfam" id="PF17482">
    <property type="entry name" value="Phage_sheath_1C"/>
    <property type="match status" value="1"/>
</dbReference>
<evidence type="ECO:0000256" key="1">
    <source>
        <dbReference type="ARBA" id="ARBA00008005"/>
    </source>
</evidence>
<dbReference type="Gene3D" id="3.40.50.11780">
    <property type="match status" value="2"/>
</dbReference>